<feature type="compositionally biased region" description="Polar residues" evidence="1">
    <location>
        <begin position="183"/>
        <end position="192"/>
    </location>
</feature>
<evidence type="ECO:0000313" key="3">
    <source>
        <dbReference type="Proteomes" id="UP001371305"/>
    </source>
</evidence>
<dbReference type="RefSeq" id="WP_341406257.1">
    <property type="nucleotide sequence ID" value="NZ_JBBUKT010000007.1"/>
</dbReference>
<dbReference type="EMBL" id="JBBUKT010000007">
    <property type="protein sequence ID" value="MEK7952501.1"/>
    <property type="molecule type" value="Genomic_DNA"/>
</dbReference>
<dbReference type="Proteomes" id="UP001371305">
    <property type="component" value="Unassembled WGS sequence"/>
</dbReference>
<accession>A0ABU9AZE6</accession>
<protein>
    <recommendedName>
        <fullName evidence="4">Anti sigma-E protein RseA N-terminal domain-containing protein</fullName>
    </recommendedName>
</protein>
<organism evidence="2 3">
    <name type="scientific">Luteolibacter soli</name>
    <dbReference type="NCBI Taxonomy" id="3135280"/>
    <lineage>
        <taxon>Bacteria</taxon>
        <taxon>Pseudomonadati</taxon>
        <taxon>Verrucomicrobiota</taxon>
        <taxon>Verrucomicrobiia</taxon>
        <taxon>Verrucomicrobiales</taxon>
        <taxon>Verrucomicrobiaceae</taxon>
        <taxon>Luteolibacter</taxon>
    </lineage>
</organism>
<sequence>MNTTPDEERLALWVEDELDATSQAAVDAWAATQPEWQERREVARQMKSFLRGSLPAAEEPPYAEFFNARIAREIQREAAVLEPVAPAARVAPLAEAPGRIWRWFLPATAVAGMVLCFWAGTRISSSPSHVAGPTLPTPASTPVLYTPEQGVQADYFASAPAGGMVIVLDGVAAIPDSFEVPDTASTGATPGESTADLDPPTR</sequence>
<proteinExistence type="predicted"/>
<evidence type="ECO:0008006" key="4">
    <source>
        <dbReference type="Google" id="ProtNLM"/>
    </source>
</evidence>
<evidence type="ECO:0000313" key="2">
    <source>
        <dbReference type="EMBL" id="MEK7952501.1"/>
    </source>
</evidence>
<keyword evidence="3" id="KW-1185">Reference proteome</keyword>
<name>A0ABU9AZE6_9BACT</name>
<comment type="caution">
    <text evidence="2">The sequence shown here is derived from an EMBL/GenBank/DDBJ whole genome shotgun (WGS) entry which is preliminary data.</text>
</comment>
<reference evidence="2 3" key="1">
    <citation type="submission" date="2024-04" db="EMBL/GenBank/DDBJ databases">
        <title>Luteolibacter sp. isolated from soil.</title>
        <authorList>
            <person name="An J."/>
        </authorList>
    </citation>
    <scope>NUCLEOTIDE SEQUENCE [LARGE SCALE GENOMIC DNA]</scope>
    <source>
        <strain evidence="2 3">Y139</strain>
    </source>
</reference>
<gene>
    <name evidence="2" type="ORF">WKV53_18455</name>
</gene>
<evidence type="ECO:0000256" key="1">
    <source>
        <dbReference type="SAM" id="MobiDB-lite"/>
    </source>
</evidence>
<feature type="region of interest" description="Disordered" evidence="1">
    <location>
        <begin position="179"/>
        <end position="202"/>
    </location>
</feature>